<evidence type="ECO:0000313" key="3">
    <source>
        <dbReference type="EMBL" id="SVD22599.1"/>
    </source>
</evidence>
<dbReference type="Gene3D" id="2.30.110.10">
    <property type="entry name" value="Electron Transport, Fmn-binding Protein, Chain A"/>
    <property type="match status" value="1"/>
</dbReference>
<accession>A0A382TKG2</accession>
<comment type="catalytic activity">
    <reaction evidence="2">
        <text>oxidized coenzyme F420-(gamma-L-Glu)(n) + a quinol + H(+) = reduced coenzyme F420-(gamma-L-Glu)(n) + a quinone</text>
        <dbReference type="Rhea" id="RHEA:39663"/>
        <dbReference type="Rhea" id="RHEA-COMP:12939"/>
        <dbReference type="Rhea" id="RHEA-COMP:14378"/>
        <dbReference type="ChEBI" id="CHEBI:15378"/>
        <dbReference type="ChEBI" id="CHEBI:24646"/>
        <dbReference type="ChEBI" id="CHEBI:132124"/>
        <dbReference type="ChEBI" id="CHEBI:133980"/>
        <dbReference type="ChEBI" id="CHEBI:139511"/>
    </reaction>
</comment>
<comment type="similarity">
    <text evidence="1">Belongs to the F420H(2)-dependent quinone reductase family.</text>
</comment>
<dbReference type="Pfam" id="PF04075">
    <property type="entry name" value="F420H2_quin_red"/>
    <property type="match status" value="1"/>
</dbReference>
<reference evidence="3" key="1">
    <citation type="submission" date="2018-05" db="EMBL/GenBank/DDBJ databases">
        <authorList>
            <person name="Lanie J.A."/>
            <person name="Ng W.-L."/>
            <person name="Kazmierczak K.M."/>
            <person name="Andrzejewski T.M."/>
            <person name="Davidsen T.M."/>
            <person name="Wayne K.J."/>
            <person name="Tettelin H."/>
            <person name="Glass J.I."/>
            <person name="Rusch D."/>
            <person name="Podicherti R."/>
            <person name="Tsui H.-C.T."/>
            <person name="Winkler M.E."/>
        </authorList>
    </citation>
    <scope>NUCLEOTIDE SEQUENCE</scope>
</reference>
<dbReference type="PANTHER" id="PTHR39428:SF3">
    <property type="entry name" value="DEAZAFLAVIN-DEPENDENT NITROREDUCTASE"/>
    <property type="match status" value="1"/>
</dbReference>
<evidence type="ECO:0000256" key="1">
    <source>
        <dbReference type="ARBA" id="ARBA00008710"/>
    </source>
</evidence>
<dbReference type="GO" id="GO:0070967">
    <property type="term" value="F:coenzyme F420 binding"/>
    <property type="evidence" value="ECO:0007669"/>
    <property type="project" value="TreeGrafter"/>
</dbReference>
<dbReference type="InterPro" id="IPR004378">
    <property type="entry name" value="F420H2_quin_Rdtase"/>
</dbReference>
<protein>
    <recommendedName>
        <fullName evidence="4">Nitroreductase domain-containing protein</fullName>
    </recommendedName>
</protein>
<dbReference type="InterPro" id="IPR012349">
    <property type="entry name" value="Split_barrel_FMN-bd"/>
</dbReference>
<name>A0A382TKG2_9ZZZZ</name>
<dbReference type="GO" id="GO:0016491">
    <property type="term" value="F:oxidoreductase activity"/>
    <property type="evidence" value="ECO:0007669"/>
    <property type="project" value="InterPro"/>
</dbReference>
<dbReference type="NCBIfam" id="TIGR00026">
    <property type="entry name" value="hi_GC_TIGR00026"/>
    <property type="match status" value="1"/>
</dbReference>
<proteinExistence type="inferred from homology"/>
<dbReference type="EMBL" id="UINC01137330">
    <property type="protein sequence ID" value="SVD22599.1"/>
    <property type="molecule type" value="Genomic_DNA"/>
</dbReference>
<gene>
    <name evidence="3" type="ORF">METZ01_LOCUS375453</name>
</gene>
<sequence length="145" mass="16412">MNTHKFVKPIMKGLTKLHTLLYNKFGGRFLGTFLGNPICMITTVGRKSGSLRTIPLLTIPYKDDYILVASSGGAPAHPAWCYNLINDPRIEMTVNSNTFTAHARMLSDKEKNNLWPTIIKACSFYEEYRQKTTRNIPVFICSPIN</sequence>
<evidence type="ECO:0008006" key="4">
    <source>
        <dbReference type="Google" id="ProtNLM"/>
    </source>
</evidence>
<dbReference type="GO" id="GO:0005886">
    <property type="term" value="C:plasma membrane"/>
    <property type="evidence" value="ECO:0007669"/>
    <property type="project" value="TreeGrafter"/>
</dbReference>
<organism evidence="3">
    <name type="scientific">marine metagenome</name>
    <dbReference type="NCBI Taxonomy" id="408172"/>
    <lineage>
        <taxon>unclassified sequences</taxon>
        <taxon>metagenomes</taxon>
        <taxon>ecological metagenomes</taxon>
    </lineage>
</organism>
<evidence type="ECO:0000256" key="2">
    <source>
        <dbReference type="ARBA" id="ARBA00049106"/>
    </source>
</evidence>
<dbReference type="AlphaFoldDB" id="A0A382TKG2"/>
<dbReference type="PANTHER" id="PTHR39428">
    <property type="entry name" value="F420H(2)-DEPENDENT QUINONE REDUCTASE RV1261C"/>
    <property type="match status" value="1"/>
</dbReference>